<feature type="domain" description="DIRP" evidence="3">
    <location>
        <begin position="66"/>
        <end position="161"/>
    </location>
</feature>
<keyword evidence="2" id="KW-0539">Nucleus</keyword>
<keyword evidence="5" id="KW-1185">Reference proteome</keyword>
<comment type="subcellular location">
    <subcellularLocation>
        <location evidence="1">Nucleus</location>
    </subcellularLocation>
</comment>
<protein>
    <recommendedName>
        <fullName evidence="3">DIRP domain-containing protein</fullName>
    </recommendedName>
</protein>
<gene>
    <name evidence="4" type="ORF">V6N11_065620</name>
</gene>
<dbReference type="Proteomes" id="UP001396334">
    <property type="component" value="Unassembled WGS sequence"/>
</dbReference>
<accession>A0ABR2PIK7</accession>
<dbReference type="Pfam" id="PF06584">
    <property type="entry name" value="DIRP"/>
    <property type="match status" value="1"/>
</dbReference>
<name>A0ABR2PIK7_9ROSI</name>
<proteinExistence type="predicted"/>
<evidence type="ECO:0000313" key="5">
    <source>
        <dbReference type="Proteomes" id="UP001396334"/>
    </source>
</evidence>
<organism evidence="4 5">
    <name type="scientific">Hibiscus sabdariffa</name>
    <name type="common">roselle</name>
    <dbReference type="NCBI Taxonomy" id="183260"/>
    <lineage>
        <taxon>Eukaryota</taxon>
        <taxon>Viridiplantae</taxon>
        <taxon>Streptophyta</taxon>
        <taxon>Embryophyta</taxon>
        <taxon>Tracheophyta</taxon>
        <taxon>Spermatophyta</taxon>
        <taxon>Magnoliopsida</taxon>
        <taxon>eudicotyledons</taxon>
        <taxon>Gunneridae</taxon>
        <taxon>Pentapetalae</taxon>
        <taxon>rosids</taxon>
        <taxon>malvids</taxon>
        <taxon>Malvales</taxon>
        <taxon>Malvaceae</taxon>
        <taxon>Malvoideae</taxon>
        <taxon>Hibiscus</taxon>
    </lineage>
</organism>
<dbReference type="InterPro" id="IPR010561">
    <property type="entry name" value="LIN-9/ALY1"/>
</dbReference>
<evidence type="ECO:0000313" key="4">
    <source>
        <dbReference type="EMBL" id="KAK8988020.1"/>
    </source>
</evidence>
<evidence type="ECO:0000259" key="3">
    <source>
        <dbReference type="SMART" id="SM01135"/>
    </source>
</evidence>
<evidence type="ECO:0000256" key="2">
    <source>
        <dbReference type="ARBA" id="ARBA00023242"/>
    </source>
</evidence>
<evidence type="ECO:0000256" key="1">
    <source>
        <dbReference type="ARBA" id="ARBA00004123"/>
    </source>
</evidence>
<dbReference type="SMART" id="SM01135">
    <property type="entry name" value="DIRP"/>
    <property type="match status" value="1"/>
</dbReference>
<comment type="caution">
    <text evidence="4">The sequence shown here is derived from an EMBL/GenBank/DDBJ whole genome shotgun (WGS) entry which is preliminary data.</text>
</comment>
<dbReference type="PANTHER" id="PTHR21689:SF5">
    <property type="entry name" value="PROTEIN ALWAYS EARLY 1-RELATED"/>
    <property type="match status" value="1"/>
</dbReference>
<dbReference type="PANTHER" id="PTHR21689">
    <property type="entry name" value="LIN-9"/>
    <property type="match status" value="1"/>
</dbReference>
<reference evidence="4 5" key="1">
    <citation type="journal article" date="2024" name="G3 (Bethesda)">
        <title>Genome assembly of Hibiscus sabdariffa L. provides insights into metabolisms of medicinal natural products.</title>
        <authorList>
            <person name="Kim T."/>
        </authorList>
    </citation>
    <scope>NUCLEOTIDE SEQUENCE [LARGE SCALE GENOMIC DNA]</scope>
    <source>
        <strain evidence="4">TK-2024</strain>
        <tissue evidence="4">Old leaves</tissue>
    </source>
</reference>
<sequence>MLIVDRFYACTTVVFYAVQEDWKMVYFENYHGKALRIFVNAFEFQENLSSCLSSDLIRRLCSFEWFYSAVDYTWFTKKEFVEYLNHVRLGQIPKLTHVDSFSKPRRFSEHFLHEKREKRKQYWESVRQRYTQLCIGTREVLPTDLSHPLSLGQQLPETLRRQNIAVDDFSATRTPESQVNGHSDFGGPGVYTPSGNPENATSPTNMLANPIKATIPRNCKRYEDPQVPILYSYRRDEIESYNPPKKRVKNSEVDDNDIGCVAAVTLIGALQSGSSPQFSQKSYNKFECRKSTPVQSYDPMLIQSETTKAKLHISSSEHRIAFRLGGKEPVIGTYRRRTGPLVDMESAATSEIHQKGKNTRRK</sequence>
<dbReference type="InterPro" id="IPR033471">
    <property type="entry name" value="DIRP"/>
</dbReference>
<dbReference type="EMBL" id="JBBPBN010000059">
    <property type="protein sequence ID" value="KAK8988020.1"/>
    <property type="molecule type" value="Genomic_DNA"/>
</dbReference>